<gene>
    <name evidence="2" type="ORF">HFP15_24540</name>
</gene>
<accession>A0ABX1J8G5</accession>
<evidence type="ECO:0000313" key="3">
    <source>
        <dbReference type="Proteomes" id="UP000715441"/>
    </source>
</evidence>
<evidence type="ECO:0000313" key="2">
    <source>
        <dbReference type="EMBL" id="NKQ56053.1"/>
    </source>
</evidence>
<comment type="caution">
    <text evidence="2">The sequence shown here is derived from an EMBL/GenBank/DDBJ whole genome shotgun (WGS) entry which is preliminary data.</text>
</comment>
<dbReference type="Proteomes" id="UP000715441">
    <property type="component" value="Unassembled WGS sequence"/>
</dbReference>
<dbReference type="Pfam" id="PF13738">
    <property type="entry name" value="Pyr_redox_3"/>
    <property type="match status" value="1"/>
</dbReference>
<dbReference type="SUPFAM" id="SSF51905">
    <property type="entry name" value="FAD/NAD(P)-binding domain"/>
    <property type="match status" value="1"/>
</dbReference>
<dbReference type="PRINTS" id="PR00469">
    <property type="entry name" value="PNDRDTASEII"/>
</dbReference>
<dbReference type="PANTHER" id="PTHR43539">
    <property type="entry name" value="FLAVIN-BINDING MONOOXYGENASE-LIKE PROTEIN (AFU_ORTHOLOGUE AFUA_4G09220)"/>
    <property type="match status" value="1"/>
</dbReference>
<keyword evidence="3" id="KW-1185">Reference proteome</keyword>
<reference evidence="2 3" key="1">
    <citation type="submission" date="2020-04" db="EMBL/GenBank/DDBJ databases">
        <title>Novel species.</title>
        <authorList>
            <person name="Teo W.F.A."/>
            <person name="Lipun K."/>
            <person name="Srisuk N."/>
            <person name="Duangmal K."/>
        </authorList>
    </citation>
    <scope>NUCLEOTIDE SEQUENCE [LARGE SCALE GENOMIC DNA]</scope>
    <source>
        <strain evidence="2 3">K13G38</strain>
    </source>
</reference>
<dbReference type="InterPro" id="IPR050982">
    <property type="entry name" value="Auxin_biosynth/cation_transpt"/>
</dbReference>
<sequence>MDDVAVAIVGAGPYGLSLAAHVRAAGIGYRQFGRPMELWRAAMPKGMRLKSQGYASNLSDPGGGHTLAAFCAETSRPYASYGRPVPVEDFTEYGLWFRQRLELPVEQTSVTRLEPAEQGFELTLADGERLRARAAVVAVGVQHFAHVPTELSDLPPELCTHASAHTDLAAFRDRRVLVVGGGQSALESAALLHENGADVTLLARAPRLSWNGPPLAPDRPLWRRLREPEAALGSGWGTWLYSNHPDWFWHLPRRTRAHRARTALGPAGANWLRSRVEGQFPVGLGSAVRSAAPAGDGVRVEVADAAGKTTELRAEHVIAATGYRADSRRLPFLPEGLRSRLHAVGGGVAVGRDYQSSVPGLFFVGPAVATSFGPVMRFVHGSAHAAHVVTDALAGAARPARRPAGIRP</sequence>
<keyword evidence="1" id="KW-0560">Oxidoreductase</keyword>
<evidence type="ECO:0000256" key="1">
    <source>
        <dbReference type="ARBA" id="ARBA00023002"/>
    </source>
</evidence>
<organism evidence="2 3">
    <name type="scientific">Amycolatopsis acididurans</name>
    <dbReference type="NCBI Taxonomy" id="2724524"/>
    <lineage>
        <taxon>Bacteria</taxon>
        <taxon>Bacillati</taxon>
        <taxon>Actinomycetota</taxon>
        <taxon>Actinomycetes</taxon>
        <taxon>Pseudonocardiales</taxon>
        <taxon>Pseudonocardiaceae</taxon>
        <taxon>Amycolatopsis</taxon>
    </lineage>
</organism>
<protein>
    <submittedName>
        <fullName evidence="2">NAD(P)-binding domain-containing protein</fullName>
    </submittedName>
</protein>
<dbReference type="PANTHER" id="PTHR43539:SF91">
    <property type="entry name" value="FAD-DEPENDENT URATE HYDROXYLASE"/>
    <property type="match status" value="1"/>
</dbReference>
<dbReference type="Gene3D" id="3.50.50.60">
    <property type="entry name" value="FAD/NAD(P)-binding domain"/>
    <property type="match status" value="1"/>
</dbReference>
<dbReference type="InterPro" id="IPR036188">
    <property type="entry name" value="FAD/NAD-bd_sf"/>
</dbReference>
<dbReference type="EMBL" id="JAAXLS010000019">
    <property type="protein sequence ID" value="NKQ56053.1"/>
    <property type="molecule type" value="Genomic_DNA"/>
</dbReference>
<name>A0ABX1J8G5_9PSEU</name>
<dbReference type="PRINTS" id="PR00368">
    <property type="entry name" value="FADPNR"/>
</dbReference>
<proteinExistence type="predicted"/>